<dbReference type="AlphaFoldDB" id="A0A366KPF6"/>
<reference evidence="1 2" key="1">
    <citation type="submission" date="2018-07" db="EMBL/GenBank/DDBJ databases">
        <title>A draft genome of a endophytic bacteria, a new species of Pedobacter.</title>
        <authorList>
            <person name="Zhang Z.D."/>
            <person name="Chen Z.J."/>
        </authorList>
    </citation>
    <scope>NUCLEOTIDE SEQUENCE [LARGE SCALE GENOMIC DNA]</scope>
    <source>
        <strain evidence="1 2">RS10</strain>
    </source>
</reference>
<keyword evidence="2" id="KW-1185">Reference proteome</keyword>
<evidence type="ECO:0000313" key="2">
    <source>
        <dbReference type="Proteomes" id="UP000252081"/>
    </source>
</evidence>
<protein>
    <submittedName>
        <fullName evidence="1">Uncharacterized protein</fullName>
    </submittedName>
</protein>
<accession>A0A366KPF6</accession>
<comment type="caution">
    <text evidence="1">The sequence shown here is derived from an EMBL/GenBank/DDBJ whole genome shotgun (WGS) entry which is preliminary data.</text>
</comment>
<proteinExistence type="predicted"/>
<sequence>MITFNNFINIKDIFYKAVTNFFVVLFEFNVAKKTVLQLKIANPSSDFFLQTVLNDKRFEPFKICYNF</sequence>
<organism evidence="1 2">
    <name type="scientific">Pedobacter miscanthi</name>
    <dbReference type="NCBI Taxonomy" id="2259170"/>
    <lineage>
        <taxon>Bacteria</taxon>
        <taxon>Pseudomonadati</taxon>
        <taxon>Bacteroidota</taxon>
        <taxon>Sphingobacteriia</taxon>
        <taxon>Sphingobacteriales</taxon>
        <taxon>Sphingobacteriaceae</taxon>
        <taxon>Pedobacter</taxon>
    </lineage>
</organism>
<dbReference type="EMBL" id="QNQU01000022">
    <property type="protein sequence ID" value="RBQ03410.1"/>
    <property type="molecule type" value="Genomic_DNA"/>
</dbReference>
<evidence type="ECO:0000313" key="1">
    <source>
        <dbReference type="EMBL" id="RBQ03410.1"/>
    </source>
</evidence>
<name>A0A366KPF6_9SPHI</name>
<dbReference type="Proteomes" id="UP000252081">
    <property type="component" value="Unassembled WGS sequence"/>
</dbReference>
<gene>
    <name evidence="1" type="ORF">DRW42_21720</name>
</gene>